<organism evidence="6 7">
    <name type="scientific">Calothrix parietina FACHB-288</name>
    <dbReference type="NCBI Taxonomy" id="2692896"/>
    <lineage>
        <taxon>Bacteria</taxon>
        <taxon>Bacillati</taxon>
        <taxon>Cyanobacteriota</taxon>
        <taxon>Cyanophyceae</taxon>
        <taxon>Nostocales</taxon>
        <taxon>Calotrichaceae</taxon>
        <taxon>Calothrix</taxon>
    </lineage>
</organism>
<gene>
    <name evidence="6" type="ORF">H6G24_32140</name>
</gene>
<keyword evidence="4" id="KW-1133">Transmembrane helix</keyword>
<dbReference type="PANTHER" id="PTHR12154:SF4">
    <property type="entry name" value="UDP-N-ACETYLGLUCOSAMINE TRANSFERASE SUBUNIT ALG14 HOMOLOG"/>
    <property type="match status" value="1"/>
</dbReference>
<dbReference type="GO" id="GO:0016740">
    <property type="term" value="F:transferase activity"/>
    <property type="evidence" value="ECO:0007669"/>
    <property type="project" value="UniProtKB-KW"/>
</dbReference>
<dbReference type="Pfam" id="PF08660">
    <property type="entry name" value="Alg14"/>
    <property type="match status" value="1"/>
</dbReference>
<keyword evidence="7" id="KW-1185">Reference proteome</keyword>
<name>A0ABR8AN05_9CYAN</name>
<evidence type="ECO:0000256" key="3">
    <source>
        <dbReference type="ARBA" id="ARBA00022824"/>
    </source>
</evidence>
<protein>
    <submittedName>
        <fullName evidence="6">UDP-N-acetylglucosamine--LPS N-acetylglucosamine transferase</fullName>
    </submittedName>
</protein>
<sequence>MKVLLVCSSGGHFKGLQQLRPFWEPHERVWVTFKSATTQAALSEETVYWAFSPTNRNLPNFFRNLLLAFQVINQNQPDLIISTGAGVAVPFLILGKLLGCKTAFIESVTRIETLSLSARLTLPFLSVLYVQWPQLQARYPQAELIVPQESL</sequence>
<evidence type="ECO:0000313" key="6">
    <source>
        <dbReference type="EMBL" id="MBD2200066.1"/>
    </source>
</evidence>
<evidence type="ECO:0000313" key="7">
    <source>
        <dbReference type="Proteomes" id="UP000658514"/>
    </source>
</evidence>
<keyword evidence="2" id="KW-0812">Transmembrane</keyword>
<dbReference type="Proteomes" id="UP000658514">
    <property type="component" value="Unassembled WGS sequence"/>
</dbReference>
<evidence type="ECO:0000256" key="1">
    <source>
        <dbReference type="ARBA" id="ARBA00004389"/>
    </source>
</evidence>
<accession>A0ABR8AN05</accession>
<dbReference type="RefSeq" id="WP_190550518.1">
    <property type="nucleotide sequence ID" value="NZ_CAWPNO010000112.1"/>
</dbReference>
<keyword evidence="5" id="KW-0472">Membrane</keyword>
<dbReference type="SUPFAM" id="SSF53756">
    <property type="entry name" value="UDP-Glycosyltransferase/glycogen phosphorylase"/>
    <property type="match status" value="1"/>
</dbReference>
<keyword evidence="3" id="KW-0256">Endoplasmic reticulum</keyword>
<dbReference type="Gene3D" id="3.40.50.2000">
    <property type="entry name" value="Glycogen Phosphorylase B"/>
    <property type="match status" value="1"/>
</dbReference>
<proteinExistence type="predicted"/>
<keyword evidence="6" id="KW-0808">Transferase</keyword>
<evidence type="ECO:0000256" key="2">
    <source>
        <dbReference type="ARBA" id="ARBA00022692"/>
    </source>
</evidence>
<evidence type="ECO:0000256" key="4">
    <source>
        <dbReference type="ARBA" id="ARBA00022989"/>
    </source>
</evidence>
<comment type="caution">
    <text evidence="6">The sequence shown here is derived from an EMBL/GenBank/DDBJ whole genome shotgun (WGS) entry which is preliminary data.</text>
</comment>
<dbReference type="PANTHER" id="PTHR12154">
    <property type="entry name" value="GLYCOSYL TRANSFERASE-RELATED"/>
    <property type="match status" value="1"/>
</dbReference>
<comment type="subcellular location">
    <subcellularLocation>
        <location evidence="1">Endoplasmic reticulum membrane</location>
        <topology evidence="1">Single-pass membrane protein</topology>
    </subcellularLocation>
</comment>
<dbReference type="NCBIfam" id="NF041549">
    <property type="entry name" value="PssD"/>
    <property type="match status" value="1"/>
</dbReference>
<evidence type="ECO:0000256" key="5">
    <source>
        <dbReference type="ARBA" id="ARBA00023136"/>
    </source>
</evidence>
<reference evidence="6 7" key="1">
    <citation type="journal article" date="2020" name="ISME J.">
        <title>Comparative genomics reveals insights into cyanobacterial evolution and habitat adaptation.</title>
        <authorList>
            <person name="Chen M.Y."/>
            <person name="Teng W.K."/>
            <person name="Zhao L."/>
            <person name="Hu C.X."/>
            <person name="Zhou Y.K."/>
            <person name="Han B.P."/>
            <person name="Song L.R."/>
            <person name="Shu W.S."/>
        </authorList>
    </citation>
    <scope>NUCLEOTIDE SEQUENCE [LARGE SCALE GENOMIC DNA]</scope>
    <source>
        <strain evidence="6 7">FACHB-288</strain>
    </source>
</reference>
<dbReference type="EMBL" id="JACJQH010000075">
    <property type="protein sequence ID" value="MBD2200066.1"/>
    <property type="molecule type" value="Genomic_DNA"/>
</dbReference>
<dbReference type="InterPro" id="IPR013969">
    <property type="entry name" value="Oligosacch_biosynth_Alg14"/>
</dbReference>